<keyword evidence="1" id="KW-0175">Coiled coil</keyword>
<dbReference type="Proteomes" id="UP000634435">
    <property type="component" value="Unassembled WGS sequence"/>
</dbReference>
<dbReference type="EMBL" id="BMPN01000001">
    <property type="protein sequence ID" value="GGJ48428.1"/>
    <property type="molecule type" value="Genomic_DNA"/>
</dbReference>
<comment type="caution">
    <text evidence="2">The sequence shown here is derived from an EMBL/GenBank/DDBJ whole genome shotgun (WGS) entry which is preliminary data.</text>
</comment>
<gene>
    <name evidence="2" type="ORF">GCM10007111_08140</name>
</gene>
<dbReference type="RefSeq" id="WP_188942102.1">
    <property type="nucleotide sequence ID" value="NZ_BMPN01000001.1"/>
</dbReference>
<evidence type="ECO:0000313" key="2">
    <source>
        <dbReference type="EMBL" id="GGJ48428.1"/>
    </source>
</evidence>
<keyword evidence="3" id="KW-1185">Reference proteome</keyword>
<name>A0ABQ2D751_9BACI</name>
<protein>
    <submittedName>
        <fullName evidence="2">Uncharacterized protein</fullName>
    </submittedName>
</protein>
<sequence>MKQPNKDYIIQSLQGQISNSSFLIAERDAIITEQHQEIQELKKQIEEITEKQIEEMDSAE</sequence>
<evidence type="ECO:0000256" key="1">
    <source>
        <dbReference type="SAM" id="Coils"/>
    </source>
</evidence>
<reference evidence="3" key="1">
    <citation type="journal article" date="2019" name="Int. J. Syst. Evol. Microbiol.">
        <title>The Global Catalogue of Microorganisms (GCM) 10K type strain sequencing project: providing services to taxonomists for standard genome sequencing and annotation.</title>
        <authorList>
            <consortium name="The Broad Institute Genomics Platform"/>
            <consortium name="The Broad Institute Genome Sequencing Center for Infectious Disease"/>
            <person name="Wu L."/>
            <person name="Ma J."/>
        </authorList>
    </citation>
    <scope>NUCLEOTIDE SEQUENCE [LARGE SCALE GENOMIC DNA]</scope>
    <source>
        <strain evidence="3">JCM 30071</strain>
    </source>
</reference>
<organism evidence="2 3">
    <name type="scientific">Virgibacillus kapii</name>
    <dbReference type="NCBI Taxonomy" id="1638645"/>
    <lineage>
        <taxon>Bacteria</taxon>
        <taxon>Bacillati</taxon>
        <taxon>Bacillota</taxon>
        <taxon>Bacilli</taxon>
        <taxon>Bacillales</taxon>
        <taxon>Bacillaceae</taxon>
        <taxon>Virgibacillus</taxon>
    </lineage>
</organism>
<proteinExistence type="predicted"/>
<accession>A0ABQ2D751</accession>
<evidence type="ECO:0000313" key="3">
    <source>
        <dbReference type="Proteomes" id="UP000634435"/>
    </source>
</evidence>
<feature type="coiled-coil region" evidence="1">
    <location>
        <begin position="31"/>
        <end position="58"/>
    </location>
</feature>